<dbReference type="EMBL" id="JAZDUA010000133">
    <property type="protein sequence ID" value="KAK7866903.1"/>
    <property type="molecule type" value="Genomic_DNA"/>
</dbReference>
<dbReference type="SUPFAM" id="SSF52058">
    <property type="entry name" value="L domain-like"/>
    <property type="match status" value="2"/>
</dbReference>
<feature type="domain" description="LRRNT" evidence="6">
    <location>
        <begin position="20"/>
        <end position="56"/>
    </location>
</feature>
<keyword evidence="3" id="KW-0677">Repeat</keyword>
<evidence type="ECO:0000256" key="4">
    <source>
        <dbReference type="ARBA" id="ARBA00023180"/>
    </source>
</evidence>
<dbReference type="SMART" id="SM00369">
    <property type="entry name" value="LRR_TYP"/>
    <property type="match status" value="8"/>
</dbReference>
<sequence>MDPWRGALLLLLAAAPARAGCPSECECRASGLHPAVDCSALQFTALPPGLPADTSHLRLGFNNIRILRNGSLTTAPNVARLWLNDNGMEIIEPGAFNYLSSLSWLDLENNKITSLHPDTFVNLTHLFKMILSGNPLVVPENSVFLRSEYLQILDMANCGLEEIPSKAFTELRSLMTLRLGNNSLRAVTINVSSLSHLDLHKNSIGPTTNRLQISAPRLLKLDLSSCLFATISPDFLGSFPLMEYFDISDNIIDFLNPDVFNALSNLLKLNLTNNLIYTLPANIIDQNRKLEAIDLSNNPLVIGRTSILTTCSARIIMMKRCRFRDITSTSLNGLSNATELHLSDNKLQTISKSVFTSVPLLVSLYLDGNKISQIEVDAFEDLTQLTFLDLSRNSLQLPEDGPFLRSSSLGALRLDACGLEALPAAALRALPALRSLSLAGNDLAFVSDAALRAAPALRALHVARNRWRCDCALRQLWFWCAGADEAASGPGQGPEREVAAGAGAGARRAARCPDAEETACDLPRRRRFTALAHLTCRDNSEEELDDDVEWVGAAAGIGGGTRAPPDRLSA</sequence>
<dbReference type="PANTHER" id="PTHR24369:SF211">
    <property type="entry name" value="LEUCINE-RICH REPEAT-CONTAINING PROTEIN 15-LIKE"/>
    <property type="match status" value="1"/>
</dbReference>
<protein>
    <recommendedName>
        <fullName evidence="6">LRRNT domain-containing protein</fullName>
    </recommendedName>
</protein>
<accession>A0AAN9VMV8</accession>
<dbReference type="InterPro" id="IPR001611">
    <property type="entry name" value="Leu-rich_rpt"/>
</dbReference>
<dbReference type="AlphaFoldDB" id="A0AAN9VMV8"/>
<comment type="caution">
    <text evidence="7">The sequence shown here is derived from an EMBL/GenBank/DDBJ whole genome shotgun (WGS) entry which is preliminary data.</text>
</comment>
<evidence type="ECO:0000259" key="6">
    <source>
        <dbReference type="SMART" id="SM00013"/>
    </source>
</evidence>
<dbReference type="PANTHER" id="PTHR24369">
    <property type="entry name" value="ANTIGEN BSP, PUTATIVE-RELATED"/>
    <property type="match status" value="1"/>
</dbReference>
<keyword evidence="8" id="KW-1185">Reference proteome</keyword>
<dbReference type="SMART" id="SM00013">
    <property type="entry name" value="LRRNT"/>
    <property type="match status" value="1"/>
</dbReference>
<keyword evidence="4" id="KW-0325">Glycoprotein</keyword>
<dbReference type="GO" id="GO:0005886">
    <property type="term" value="C:plasma membrane"/>
    <property type="evidence" value="ECO:0007669"/>
    <property type="project" value="TreeGrafter"/>
</dbReference>
<dbReference type="InterPro" id="IPR003591">
    <property type="entry name" value="Leu-rich_rpt_typical-subtyp"/>
</dbReference>
<gene>
    <name evidence="7" type="ORF">R5R35_001645</name>
</gene>
<dbReference type="InterPro" id="IPR000372">
    <property type="entry name" value="LRRNT"/>
</dbReference>
<dbReference type="InterPro" id="IPR032675">
    <property type="entry name" value="LRR_dom_sf"/>
</dbReference>
<evidence type="ECO:0000256" key="3">
    <source>
        <dbReference type="ARBA" id="ARBA00022737"/>
    </source>
</evidence>
<dbReference type="Pfam" id="PF13855">
    <property type="entry name" value="LRR_8"/>
    <property type="match status" value="5"/>
</dbReference>
<evidence type="ECO:0000313" key="7">
    <source>
        <dbReference type="EMBL" id="KAK7866903.1"/>
    </source>
</evidence>
<evidence type="ECO:0000256" key="2">
    <source>
        <dbReference type="ARBA" id="ARBA00022729"/>
    </source>
</evidence>
<dbReference type="InterPro" id="IPR050541">
    <property type="entry name" value="LRR_TM_domain-containing"/>
</dbReference>
<evidence type="ECO:0000256" key="5">
    <source>
        <dbReference type="SAM" id="SignalP"/>
    </source>
</evidence>
<dbReference type="PROSITE" id="PS51450">
    <property type="entry name" value="LRR"/>
    <property type="match status" value="1"/>
</dbReference>
<dbReference type="Gene3D" id="3.80.10.10">
    <property type="entry name" value="Ribonuclease Inhibitor"/>
    <property type="match status" value="2"/>
</dbReference>
<keyword evidence="2 5" id="KW-0732">Signal</keyword>
<evidence type="ECO:0000313" key="8">
    <source>
        <dbReference type="Proteomes" id="UP001378592"/>
    </source>
</evidence>
<proteinExistence type="predicted"/>
<dbReference type="Proteomes" id="UP001378592">
    <property type="component" value="Unassembled WGS sequence"/>
</dbReference>
<dbReference type="PRINTS" id="PR00019">
    <property type="entry name" value="LEURICHRPT"/>
</dbReference>
<reference evidence="7 8" key="1">
    <citation type="submission" date="2024-03" db="EMBL/GenBank/DDBJ databases">
        <title>The genome assembly and annotation of the cricket Gryllus longicercus Weissman &amp; Gray.</title>
        <authorList>
            <person name="Szrajer S."/>
            <person name="Gray D."/>
            <person name="Ylla G."/>
        </authorList>
    </citation>
    <scope>NUCLEOTIDE SEQUENCE [LARGE SCALE GENOMIC DNA]</scope>
    <source>
        <strain evidence="7">DAG 2021-001</strain>
        <tissue evidence="7">Whole body minus gut</tissue>
    </source>
</reference>
<name>A0AAN9VMV8_9ORTH</name>
<keyword evidence="1" id="KW-0433">Leucine-rich repeat</keyword>
<feature type="chain" id="PRO_5043028476" description="LRRNT domain-containing protein" evidence="5">
    <location>
        <begin position="20"/>
        <end position="570"/>
    </location>
</feature>
<feature type="signal peptide" evidence="5">
    <location>
        <begin position="1"/>
        <end position="19"/>
    </location>
</feature>
<dbReference type="FunFam" id="3.80.10.10:FF:001164">
    <property type="entry name" value="GH01279p"/>
    <property type="match status" value="1"/>
</dbReference>
<dbReference type="FunFam" id="3.80.10.10:FF:000770">
    <property type="entry name" value="Uncharacterized protein"/>
    <property type="match status" value="1"/>
</dbReference>
<evidence type="ECO:0000256" key="1">
    <source>
        <dbReference type="ARBA" id="ARBA00022614"/>
    </source>
</evidence>
<organism evidence="7 8">
    <name type="scientific">Gryllus longicercus</name>
    <dbReference type="NCBI Taxonomy" id="2509291"/>
    <lineage>
        <taxon>Eukaryota</taxon>
        <taxon>Metazoa</taxon>
        <taxon>Ecdysozoa</taxon>
        <taxon>Arthropoda</taxon>
        <taxon>Hexapoda</taxon>
        <taxon>Insecta</taxon>
        <taxon>Pterygota</taxon>
        <taxon>Neoptera</taxon>
        <taxon>Polyneoptera</taxon>
        <taxon>Orthoptera</taxon>
        <taxon>Ensifera</taxon>
        <taxon>Gryllidea</taxon>
        <taxon>Grylloidea</taxon>
        <taxon>Gryllidae</taxon>
        <taxon>Gryllinae</taxon>
        <taxon>Gryllus</taxon>
    </lineage>
</organism>